<dbReference type="OMA" id="EIKTHNN"/>
<reference evidence="4" key="1">
    <citation type="submission" date="2017-04" db="EMBL/GenBank/DDBJ databases">
        <title>Plasmodium gonderi genome.</title>
        <authorList>
            <person name="Arisue N."/>
            <person name="Honma H."/>
            <person name="Kawai S."/>
            <person name="Tougan T."/>
            <person name="Tanabe K."/>
            <person name="Horii T."/>
        </authorList>
    </citation>
    <scope>NUCLEOTIDE SEQUENCE [LARGE SCALE GENOMIC DNA]</scope>
    <source>
        <strain evidence="4">ATCC 30045</strain>
    </source>
</reference>
<keyword evidence="4" id="KW-1185">Reference proteome</keyword>
<feature type="chain" id="PRO_5012010838" evidence="2">
    <location>
        <begin position="22"/>
        <end position="236"/>
    </location>
</feature>
<feature type="region of interest" description="Disordered" evidence="1">
    <location>
        <begin position="217"/>
        <end position="236"/>
    </location>
</feature>
<protein>
    <submittedName>
        <fullName evidence="3">Male development gene 1</fullName>
    </submittedName>
</protein>
<organism evidence="3 4">
    <name type="scientific">Plasmodium gonderi</name>
    <dbReference type="NCBI Taxonomy" id="77519"/>
    <lineage>
        <taxon>Eukaryota</taxon>
        <taxon>Sar</taxon>
        <taxon>Alveolata</taxon>
        <taxon>Apicomplexa</taxon>
        <taxon>Aconoidasida</taxon>
        <taxon>Haemosporida</taxon>
        <taxon>Plasmodiidae</taxon>
        <taxon>Plasmodium</taxon>
        <taxon>Plasmodium (Plasmodium)</taxon>
    </lineage>
</organism>
<gene>
    <name evidence="3" type="ORF">PGO_143440</name>
</gene>
<dbReference type="AlphaFoldDB" id="A0A1Y1JQL8"/>
<evidence type="ECO:0000256" key="2">
    <source>
        <dbReference type="SAM" id="SignalP"/>
    </source>
</evidence>
<evidence type="ECO:0000256" key="1">
    <source>
        <dbReference type="SAM" id="MobiDB-lite"/>
    </source>
</evidence>
<dbReference type="EMBL" id="BDQF01000015">
    <property type="protein sequence ID" value="GAW83547.1"/>
    <property type="molecule type" value="Genomic_DNA"/>
</dbReference>
<dbReference type="Proteomes" id="UP000195521">
    <property type="component" value="Unassembled WGS sequence"/>
</dbReference>
<dbReference type="GeneID" id="39750292"/>
<evidence type="ECO:0000313" key="4">
    <source>
        <dbReference type="Proteomes" id="UP000195521"/>
    </source>
</evidence>
<sequence>MKNLKFSILNISCLLIFYLSSQNVYYDCINTGKTLKNVHHNNTKPNVKDNSLSTEWSEKGYNFMDLVKNGYLKNKGDLDNVKDYLADELAKKIQNKLGDYLKDEKNLYDLENMDDEDVNDFKNYAKDISQYIGLKAADILDTNLGEALKPFLSKNSYTNFEKALDNKQSINLEFDEQQSYDEDVTDENTKDGDSNDIEVNDETEEFINELVDEYEDKHHKELEENAQEIKTHNNLD</sequence>
<accession>A0A1Y1JQL8</accession>
<keyword evidence="2" id="KW-0732">Signal</keyword>
<comment type="caution">
    <text evidence="3">The sequence shown here is derived from an EMBL/GenBank/DDBJ whole genome shotgun (WGS) entry which is preliminary data.</text>
</comment>
<name>A0A1Y1JQL8_PLAGO</name>
<proteinExistence type="predicted"/>
<evidence type="ECO:0000313" key="3">
    <source>
        <dbReference type="EMBL" id="GAW83547.1"/>
    </source>
</evidence>
<feature type="region of interest" description="Disordered" evidence="1">
    <location>
        <begin position="179"/>
        <end position="201"/>
    </location>
</feature>
<dbReference type="RefSeq" id="XP_028546136.1">
    <property type="nucleotide sequence ID" value="XM_028690335.1"/>
</dbReference>
<dbReference type="OrthoDB" id="371401at2759"/>
<feature type="signal peptide" evidence="2">
    <location>
        <begin position="1"/>
        <end position="21"/>
    </location>
</feature>